<keyword evidence="3" id="KW-0804">Transcription</keyword>
<dbReference type="GO" id="GO:0006354">
    <property type="term" value="P:DNA-templated transcription elongation"/>
    <property type="evidence" value="ECO:0007669"/>
    <property type="project" value="InterPro"/>
</dbReference>
<keyword evidence="1" id="KW-0889">Transcription antitermination</keyword>
<dbReference type="PANTHER" id="PTHR30265:SF7">
    <property type="entry name" value="TRANSCRIPTION ANTITERMINATION PROTEIN RFAH"/>
    <property type="match status" value="1"/>
</dbReference>
<dbReference type="CDD" id="cd09892">
    <property type="entry name" value="NGN_SP_RfaH"/>
    <property type="match status" value="1"/>
</dbReference>
<dbReference type="PANTHER" id="PTHR30265">
    <property type="entry name" value="RHO-INTERACTING TRANSCRIPTION TERMINATION FACTOR NUSG"/>
    <property type="match status" value="1"/>
</dbReference>
<dbReference type="RefSeq" id="WP_285976238.1">
    <property type="nucleotide sequence ID" value="NZ_CP127221.1"/>
</dbReference>
<dbReference type="Gene3D" id="3.30.70.940">
    <property type="entry name" value="NusG, N-terminal domain"/>
    <property type="match status" value="1"/>
</dbReference>
<dbReference type="CDD" id="cd06091">
    <property type="entry name" value="KOW_NusG"/>
    <property type="match status" value="1"/>
</dbReference>
<evidence type="ECO:0000259" key="4">
    <source>
        <dbReference type="SMART" id="SM00738"/>
    </source>
</evidence>
<reference evidence="5 6" key="1">
    <citation type="submission" date="2023-06" db="EMBL/GenBank/DDBJ databases">
        <title>Altererythrobacter rubellus NBRC 112769 genome.</title>
        <authorList>
            <person name="Zhang K."/>
        </authorList>
    </citation>
    <scope>NUCLEOTIDE SEQUENCE [LARGE SCALE GENOMIC DNA]</scope>
    <source>
        <strain evidence="5 6">NBRC 112769</strain>
    </source>
</reference>
<dbReference type="SUPFAM" id="SSF82679">
    <property type="entry name" value="N-utilization substance G protein NusG, N-terminal domain"/>
    <property type="match status" value="1"/>
</dbReference>
<dbReference type="SUPFAM" id="SSF50104">
    <property type="entry name" value="Translation proteins SH3-like domain"/>
    <property type="match status" value="1"/>
</dbReference>
<dbReference type="AlphaFoldDB" id="A0A9Y2B8H1"/>
<keyword evidence="6" id="KW-1185">Reference proteome</keyword>
<dbReference type="EMBL" id="CP127221">
    <property type="protein sequence ID" value="WIW95926.1"/>
    <property type="molecule type" value="Genomic_DNA"/>
</dbReference>
<protein>
    <submittedName>
        <fullName evidence="5">Transcriptional activator RfaH</fullName>
    </submittedName>
</protein>
<dbReference type="SMART" id="SM00738">
    <property type="entry name" value="NGN"/>
    <property type="match status" value="1"/>
</dbReference>
<proteinExistence type="predicted"/>
<name>A0A9Y2B8H1_9SPHN</name>
<evidence type="ECO:0000313" key="6">
    <source>
        <dbReference type="Proteomes" id="UP001231445"/>
    </source>
</evidence>
<evidence type="ECO:0000256" key="1">
    <source>
        <dbReference type="ARBA" id="ARBA00022814"/>
    </source>
</evidence>
<dbReference type="KEGG" id="arue:QQX03_02125"/>
<keyword evidence="2" id="KW-0805">Transcription regulation</keyword>
<dbReference type="Pfam" id="PF02357">
    <property type="entry name" value="NusG"/>
    <property type="match status" value="1"/>
</dbReference>
<dbReference type="InterPro" id="IPR043425">
    <property type="entry name" value="NusG-like"/>
</dbReference>
<evidence type="ECO:0000313" key="5">
    <source>
        <dbReference type="EMBL" id="WIW95926.1"/>
    </source>
</evidence>
<dbReference type="InterPro" id="IPR006645">
    <property type="entry name" value="NGN-like_dom"/>
</dbReference>
<sequence length="172" mass="19008">MEGPRHQDWFAAKAKPNATRIAARNLEAQGFHIFMPMERYTQRRGGRFVEALRPYFAGYFFVGADASSSPWRAIRSTHGVAQLVSFGGTPQQVDARLIQEIQSNCVEGVVTSPHVAYKVGEAVRVAQGAFVGFIGRFEGLAPNERAWLLLDIMGQATRVKMPLDGVRRASSL</sequence>
<evidence type="ECO:0000256" key="2">
    <source>
        <dbReference type="ARBA" id="ARBA00023015"/>
    </source>
</evidence>
<dbReference type="GO" id="GO:0005829">
    <property type="term" value="C:cytosol"/>
    <property type="evidence" value="ECO:0007669"/>
    <property type="project" value="TreeGrafter"/>
</dbReference>
<dbReference type="InterPro" id="IPR036735">
    <property type="entry name" value="NGN_dom_sf"/>
</dbReference>
<dbReference type="InterPro" id="IPR008991">
    <property type="entry name" value="Translation_prot_SH3-like_sf"/>
</dbReference>
<evidence type="ECO:0000256" key="3">
    <source>
        <dbReference type="ARBA" id="ARBA00023163"/>
    </source>
</evidence>
<accession>A0A9Y2B8H1</accession>
<dbReference type="GO" id="GO:0031564">
    <property type="term" value="P:transcription antitermination"/>
    <property type="evidence" value="ECO:0007669"/>
    <property type="project" value="UniProtKB-KW"/>
</dbReference>
<dbReference type="Proteomes" id="UP001231445">
    <property type="component" value="Chromosome"/>
</dbReference>
<organism evidence="5 6">
    <name type="scientific">Altererythrobacter rubellus</name>
    <dbReference type="NCBI Taxonomy" id="2173831"/>
    <lineage>
        <taxon>Bacteria</taxon>
        <taxon>Pseudomonadati</taxon>
        <taxon>Pseudomonadota</taxon>
        <taxon>Alphaproteobacteria</taxon>
        <taxon>Sphingomonadales</taxon>
        <taxon>Erythrobacteraceae</taxon>
        <taxon>Altererythrobacter</taxon>
    </lineage>
</organism>
<feature type="domain" description="NusG-like N-terminal" evidence="4">
    <location>
        <begin position="6"/>
        <end position="105"/>
    </location>
</feature>
<gene>
    <name evidence="5" type="ORF">QQX03_02125</name>
</gene>